<gene>
    <name evidence="2" type="ORF">Pcatena_04480</name>
</gene>
<reference evidence="3" key="1">
    <citation type="submission" date="2018-11" db="EMBL/GenBank/DDBJ databases">
        <title>Comparative genomics of Parolsenella catena and Libanicoccus massiliensis: Reclassification of Libanicoccus massiliensis as Parolsenella massiliensis comb. nov.</title>
        <authorList>
            <person name="Sakamoto M."/>
            <person name="Ikeyama N."/>
            <person name="Murakami T."/>
            <person name="Mori H."/>
            <person name="Yuki M."/>
            <person name="Ohkuma M."/>
        </authorList>
    </citation>
    <scope>NUCLEOTIDE SEQUENCE [LARGE SCALE GENOMIC DNA]</scope>
    <source>
        <strain evidence="3">JCM 31932</strain>
    </source>
</reference>
<keyword evidence="1" id="KW-0812">Transmembrane</keyword>
<dbReference type="AlphaFoldDB" id="A0A3G9JWK7"/>
<dbReference type="GeneID" id="88849757"/>
<organism evidence="2 3">
    <name type="scientific">Parolsenella catena</name>
    <dbReference type="NCBI Taxonomy" id="2003188"/>
    <lineage>
        <taxon>Bacteria</taxon>
        <taxon>Bacillati</taxon>
        <taxon>Actinomycetota</taxon>
        <taxon>Coriobacteriia</taxon>
        <taxon>Coriobacteriales</taxon>
        <taxon>Atopobiaceae</taxon>
        <taxon>Parolsenella</taxon>
    </lineage>
</organism>
<accession>A0A3G9JWK7</accession>
<keyword evidence="1" id="KW-1133">Transmembrane helix</keyword>
<evidence type="ECO:0000313" key="3">
    <source>
        <dbReference type="Proteomes" id="UP000273154"/>
    </source>
</evidence>
<proteinExistence type="predicted"/>
<feature type="transmembrane region" description="Helical" evidence="1">
    <location>
        <begin position="6"/>
        <end position="25"/>
    </location>
</feature>
<dbReference type="RefSeq" id="WP_269777009.1">
    <property type="nucleotide sequence ID" value="NZ_AP019367.1"/>
</dbReference>
<dbReference type="EMBL" id="AP019367">
    <property type="protein sequence ID" value="BBH49861.1"/>
    <property type="molecule type" value="Genomic_DNA"/>
</dbReference>
<evidence type="ECO:0000256" key="1">
    <source>
        <dbReference type="SAM" id="Phobius"/>
    </source>
</evidence>
<keyword evidence="1" id="KW-0472">Membrane</keyword>
<protein>
    <submittedName>
        <fullName evidence="2">Uncharacterized protein</fullName>
    </submittedName>
</protein>
<dbReference type="Proteomes" id="UP000273154">
    <property type="component" value="Chromosome"/>
</dbReference>
<dbReference type="KEGG" id="pcat:Pcatena_04480"/>
<keyword evidence="3" id="KW-1185">Reference proteome</keyword>
<name>A0A3G9JWK7_9ACTN</name>
<sequence>MDDLINQLIATTFGVILAKVVDVVWERLEEKTSRRRGDGERRS</sequence>
<evidence type="ECO:0000313" key="2">
    <source>
        <dbReference type="EMBL" id="BBH49861.1"/>
    </source>
</evidence>